<feature type="compositionally biased region" description="Basic and acidic residues" evidence="1">
    <location>
        <begin position="297"/>
        <end position="327"/>
    </location>
</feature>
<dbReference type="Pfam" id="PF04404">
    <property type="entry name" value="ERF"/>
    <property type="match status" value="1"/>
</dbReference>
<dbReference type="AlphaFoldDB" id="G2PHW5"/>
<sequence>MTTAARRPRRTPLRTHTPRTTLRGRTAAARPAAASAPRADRTPPQIPLHEAIRRVMRDMPPVPKQGYNEEDGYYYKRLEDVILKLREVCIVHGLTVLPVQVATNRTGHGPLVAVEVRVTYDITGPDGKSKAVQYAGEARSETDKGTQIAMSQCWKYLMTQVFMIPSEEDAEGDARSPRIPNVRDIRSRADQRDADRAASQRRHPAGRQRPQGQQQDNGQGAPPAPVIAAPNAKAIADRLVRAASAPNADAVIPILEEATKAGAPEPEIQTIREIGRTKRAAEREAAAKTARSAGHTGRGDEHQDHHGQGDEHGAHDHGQGDGEEHGDAGASEPPAIRLVPPVDVPEQSPEAAARVKAVEFFNECAETAGYEHPAEAARMFKARYGRTLEEAEVYEIEAFAAGMIPDGAPSVEDGHGSETDE</sequence>
<evidence type="ECO:0000313" key="2">
    <source>
        <dbReference type="EMBL" id="AEM88916.1"/>
    </source>
</evidence>
<dbReference type="KEGG" id="svl:Strvi_0141"/>
<feature type="region of interest" description="Disordered" evidence="1">
    <location>
        <begin position="1"/>
        <end position="44"/>
    </location>
</feature>
<feature type="region of interest" description="Disordered" evidence="1">
    <location>
        <begin position="272"/>
        <end position="339"/>
    </location>
</feature>
<feature type="compositionally biased region" description="Low complexity" evidence="1">
    <location>
        <begin position="18"/>
        <end position="37"/>
    </location>
</feature>
<proteinExistence type="predicted"/>
<feature type="compositionally biased region" description="Basic and acidic residues" evidence="1">
    <location>
        <begin position="172"/>
        <end position="198"/>
    </location>
</feature>
<reference evidence="2" key="1">
    <citation type="submission" date="2011-08" db="EMBL/GenBank/DDBJ databases">
        <title>Complete sequence of plasmid 2 of Streptomyces violaceusniger Tu 4113.</title>
        <authorList>
            <consortium name="US DOE Joint Genome Institute"/>
            <person name="Lucas S."/>
            <person name="Han J."/>
            <person name="Lapidus A."/>
            <person name="Cheng J.-F."/>
            <person name="Goodwin L."/>
            <person name="Pitluck S."/>
            <person name="Peters L."/>
            <person name="Ivanova N."/>
            <person name="Daligault H."/>
            <person name="Detter J.C."/>
            <person name="Han C."/>
            <person name="Tapia R."/>
            <person name="Land M."/>
            <person name="Hauser L."/>
            <person name="Kyrpides N."/>
            <person name="Ivanova N."/>
            <person name="Pagani I."/>
            <person name="Hagen A."/>
            <person name="Katz L."/>
            <person name="Fiedler H.-P."/>
            <person name="Keasling J."/>
            <person name="Fortman J."/>
            <person name="Woyke T."/>
        </authorList>
    </citation>
    <scope>NUCLEOTIDE SEQUENCE [LARGE SCALE GENOMIC DNA]</scope>
    <source>
        <strain evidence="2">Tu 4113</strain>
        <plasmid evidence="2">pSTRVI02</plasmid>
    </source>
</reference>
<dbReference type="Proteomes" id="UP000008703">
    <property type="component" value="Plasmid pSTRVI02"/>
</dbReference>
<geneLocation type="plasmid" evidence="2 3">
    <name>pSTRVI02</name>
</geneLocation>
<keyword evidence="3" id="KW-1185">Reference proteome</keyword>
<dbReference type="InterPro" id="IPR007499">
    <property type="entry name" value="ERF_bacteria_virus"/>
</dbReference>
<evidence type="ECO:0000256" key="1">
    <source>
        <dbReference type="SAM" id="MobiDB-lite"/>
    </source>
</evidence>
<evidence type="ECO:0000313" key="3">
    <source>
        <dbReference type="Proteomes" id="UP000008703"/>
    </source>
</evidence>
<name>G2PHW5_STRV4</name>
<protein>
    <submittedName>
        <fullName evidence="2">ERF family protein</fullName>
    </submittedName>
</protein>
<keyword evidence="2" id="KW-0614">Plasmid</keyword>
<dbReference type="EMBL" id="CP002996">
    <property type="protein sequence ID" value="AEM88916.1"/>
    <property type="molecule type" value="Genomic_DNA"/>
</dbReference>
<feature type="compositionally biased region" description="Basic and acidic residues" evidence="1">
    <location>
        <begin position="273"/>
        <end position="286"/>
    </location>
</feature>
<organism evidence="2 3">
    <name type="scientific">Streptomyces violaceusniger (strain Tu 4113)</name>
    <dbReference type="NCBI Taxonomy" id="653045"/>
    <lineage>
        <taxon>Bacteria</taxon>
        <taxon>Bacillati</taxon>
        <taxon>Actinomycetota</taxon>
        <taxon>Actinomycetes</taxon>
        <taxon>Kitasatosporales</taxon>
        <taxon>Streptomycetaceae</taxon>
        <taxon>Streptomyces</taxon>
        <taxon>Streptomyces violaceusniger group</taxon>
    </lineage>
</organism>
<dbReference type="HOGENOM" id="CLU_651997_0_0_11"/>
<feature type="compositionally biased region" description="Low complexity" evidence="1">
    <location>
        <begin position="207"/>
        <end position="226"/>
    </location>
</feature>
<feature type="compositionally biased region" description="Basic residues" evidence="1">
    <location>
        <begin position="1"/>
        <end position="17"/>
    </location>
</feature>
<gene>
    <name evidence="2" type="ORF">Strvi_0141</name>
</gene>
<dbReference type="RefSeq" id="WP_014043851.1">
    <property type="nucleotide sequence ID" value="NC_015952.1"/>
</dbReference>
<feature type="region of interest" description="Disordered" evidence="1">
    <location>
        <begin position="168"/>
        <end position="226"/>
    </location>
</feature>
<accession>G2PHW5</accession>